<reference evidence="6" key="1">
    <citation type="submission" date="2022-10" db="EMBL/GenBank/DDBJ databases">
        <title>Novel sulphate-reducing endosymbionts in the free-living metamonad Anaeramoeba.</title>
        <authorList>
            <person name="Jerlstrom-Hultqvist J."/>
            <person name="Cepicka I."/>
            <person name="Gallot-Lavallee L."/>
            <person name="Salas-Leiva D."/>
            <person name="Curtis B.A."/>
            <person name="Zahonova K."/>
            <person name="Pipaliya S."/>
            <person name="Dacks J."/>
            <person name="Roger A.J."/>
        </authorList>
    </citation>
    <scope>NUCLEOTIDE SEQUENCE</scope>
    <source>
        <strain evidence="6">BMAN</strain>
    </source>
</reference>
<dbReference type="PROSITE" id="PS50082">
    <property type="entry name" value="WD_REPEATS_2"/>
    <property type="match status" value="3"/>
</dbReference>
<name>A0A9Q0LLG4_ANAIG</name>
<accession>A0A9Q0LLG4</accession>
<feature type="repeat" description="WD" evidence="3">
    <location>
        <begin position="306"/>
        <end position="340"/>
    </location>
</feature>
<dbReference type="InterPro" id="IPR051179">
    <property type="entry name" value="WD_repeat_multifunction"/>
</dbReference>
<dbReference type="AlphaFoldDB" id="A0A9Q0LLG4"/>
<keyword evidence="1 3" id="KW-0853">WD repeat</keyword>
<dbReference type="EMBL" id="JAPDFW010000069">
    <property type="protein sequence ID" value="KAJ5074680.1"/>
    <property type="molecule type" value="Genomic_DNA"/>
</dbReference>
<keyword evidence="2" id="KW-0677">Repeat</keyword>
<sequence length="415" mass="46351">MKLKLLKMIMIILFQMKMMNKIINLNLLKMILFFNLLGIMVVFYSVYCLSYCSTKNILASGGGDETCMIWKNPELSTITNKKVLPDQEYRDFQETVSCLDFSANGEFLAMGCMDGTVKITKLSTGKQVTAEGPTESIEWVKWHPIGLVFLVGCADGTCWMFNAKGNFLNMFAGHKGSITCGGFSPNGKRVVTGSEDGTARIWDPKLATTTQEFSGLRFHKAGLTSLEIDSNNSLLLSGSKDGTAILCHIERLKVLGTFDGGQAKSNFIPKKLQKLEKNDEDEDEDEDENDENDENDEKPQKFLGSVESVGFSPTMPLFATGSLTGDVRIWDLGTLRLRNKMVHDEGVTKILWHPTDPLIISGSIDQTVRVWDTRNAENVRTFYGHHSMILDLAFNAKDNQIFSCSDDHEILSFKI</sequence>
<evidence type="ECO:0000256" key="2">
    <source>
        <dbReference type="ARBA" id="ARBA00022737"/>
    </source>
</evidence>
<dbReference type="PANTHER" id="PTHR19857:SF8">
    <property type="entry name" value="ANGIO-ASSOCIATED MIGRATORY CELL PROTEIN"/>
    <property type="match status" value="1"/>
</dbReference>
<feature type="compositionally biased region" description="Acidic residues" evidence="4">
    <location>
        <begin position="278"/>
        <end position="296"/>
    </location>
</feature>
<dbReference type="InterPro" id="IPR020472">
    <property type="entry name" value="WD40_PAC1"/>
</dbReference>
<comment type="caution">
    <text evidence="6">The sequence shown here is derived from an EMBL/GenBank/DDBJ whole genome shotgun (WGS) entry which is preliminary data.</text>
</comment>
<evidence type="ECO:0000256" key="3">
    <source>
        <dbReference type="PROSITE-ProRule" id="PRU00221"/>
    </source>
</evidence>
<organism evidence="6 7">
    <name type="scientific">Anaeramoeba ignava</name>
    <name type="common">Anaerobic marine amoeba</name>
    <dbReference type="NCBI Taxonomy" id="1746090"/>
    <lineage>
        <taxon>Eukaryota</taxon>
        <taxon>Metamonada</taxon>
        <taxon>Anaeramoebidae</taxon>
        <taxon>Anaeramoeba</taxon>
    </lineage>
</organism>
<dbReference type="InterPro" id="IPR036322">
    <property type="entry name" value="WD40_repeat_dom_sf"/>
</dbReference>
<dbReference type="OrthoDB" id="10261640at2759"/>
<feature type="repeat" description="WD" evidence="3">
    <location>
        <begin position="340"/>
        <end position="381"/>
    </location>
</feature>
<dbReference type="InterPro" id="IPR015943">
    <property type="entry name" value="WD40/YVTN_repeat-like_dom_sf"/>
</dbReference>
<protein>
    <submittedName>
        <fullName evidence="6">Division protein</fullName>
    </submittedName>
</protein>
<keyword evidence="7" id="KW-1185">Reference proteome</keyword>
<gene>
    <name evidence="6" type="ORF">M0811_08035</name>
</gene>
<evidence type="ECO:0000256" key="4">
    <source>
        <dbReference type="SAM" id="MobiDB-lite"/>
    </source>
</evidence>
<dbReference type="InterPro" id="IPR024977">
    <property type="entry name" value="Apc4-like_WD40_dom"/>
</dbReference>
<dbReference type="SMART" id="SM00320">
    <property type="entry name" value="WD40"/>
    <property type="match status" value="8"/>
</dbReference>
<evidence type="ECO:0000256" key="1">
    <source>
        <dbReference type="ARBA" id="ARBA00022574"/>
    </source>
</evidence>
<evidence type="ECO:0000313" key="7">
    <source>
        <dbReference type="Proteomes" id="UP001149090"/>
    </source>
</evidence>
<dbReference type="SUPFAM" id="SSF50978">
    <property type="entry name" value="WD40 repeat-like"/>
    <property type="match status" value="1"/>
</dbReference>
<dbReference type="CDD" id="cd00200">
    <property type="entry name" value="WD40"/>
    <property type="match status" value="1"/>
</dbReference>
<dbReference type="PANTHER" id="PTHR19857">
    <property type="entry name" value="MITOCHONDRIAL DIVISION PROTEIN 1-RELATED"/>
    <property type="match status" value="1"/>
</dbReference>
<dbReference type="Proteomes" id="UP001149090">
    <property type="component" value="Unassembled WGS sequence"/>
</dbReference>
<dbReference type="PROSITE" id="PS00678">
    <property type="entry name" value="WD_REPEATS_1"/>
    <property type="match status" value="1"/>
</dbReference>
<proteinExistence type="predicted"/>
<dbReference type="Gene3D" id="2.130.10.10">
    <property type="entry name" value="YVTN repeat-like/Quinoprotein amine dehydrogenase"/>
    <property type="match status" value="1"/>
</dbReference>
<dbReference type="PRINTS" id="PR00320">
    <property type="entry name" value="GPROTEINBRPT"/>
</dbReference>
<dbReference type="PROSITE" id="PS50294">
    <property type="entry name" value="WD_REPEATS_REGION"/>
    <property type="match status" value="2"/>
</dbReference>
<dbReference type="OMA" id="GPDEVMW"/>
<evidence type="ECO:0000259" key="5">
    <source>
        <dbReference type="Pfam" id="PF12894"/>
    </source>
</evidence>
<feature type="repeat" description="WD" evidence="3">
    <location>
        <begin position="171"/>
        <end position="203"/>
    </location>
</feature>
<feature type="region of interest" description="Disordered" evidence="4">
    <location>
        <begin position="270"/>
        <end position="300"/>
    </location>
</feature>
<dbReference type="InterPro" id="IPR001680">
    <property type="entry name" value="WD40_rpt"/>
</dbReference>
<dbReference type="Pfam" id="PF12894">
    <property type="entry name" value="ANAPC4_WD40"/>
    <property type="match status" value="1"/>
</dbReference>
<dbReference type="InterPro" id="IPR019775">
    <property type="entry name" value="WD40_repeat_CS"/>
</dbReference>
<dbReference type="Pfam" id="PF00400">
    <property type="entry name" value="WD40"/>
    <property type="match status" value="5"/>
</dbReference>
<feature type="domain" description="Anaphase-promoting complex subunit 4-like WD40" evidence="5">
    <location>
        <begin position="50"/>
        <end position="128"/>
    </location>
</feature>
<evidence type="ECO:0000313" key="6">
    <source>
        <dbReference type="EMBL" id="KAJ5074680.1"/>
    </source>
</evidence>